<gene>
    <name evidence="2" type="ORF">GLYMA_08G219800</name>
</gene>
<reference evidence="2 3" key="1">
    <citation type="journal article" date="2010" name="Nature">
        <title>Genome sequence of the palaeopolyploid soybean.</title>
        <authorList>
            <person name="Schmutz J."/>
            <person name="Cannon S.B."/>
            <person name="Schlueter J."/>
            <person name="Ma J."/>
            <person name="Mitros T."/>
            <person name="Nelson W."/>
            <person name="Hyten D.L."/>
            <person name="Song Q."/>
            <person name="Thelen J.J."/>
            <person name="Cheng J."/>
            <person name="Xu D."/>
            <person name="Hellsten U."/>
            <person name="May G.D."/>
            <person name="Yu Y."/>
            <person name="Sakurai T."/>
            <person name="Umezawa T."/>
            <person name="Bhattacharyya M.K."/>
            <person name="Sandhu D."/>
            <person name="Valliyodan B."/>
            <person name="Lindquist E."/>
            <person name="Peto M."/>
            <person name="Grant D."/>
            <person name="Shu S."/>
            <person name="Goodstein D."/>
            <person name="Barry K."/>
            <person name="Futrell-Griggs M."/>
            <person name="Abernathy B."/>
            <person name="Du J."/>
            <person name="Tian Z."/>
            <person name="Zhu L."/>
            <person name="Gill N."/>
            <person name="Joshi T."/>
            <person name="Libault M."/>
            <person name="Sethuraman A."/>
            <person name="Zhang X.-C."/>
            <person name="Shinozaki K."/>
            <person name="Nguyen H.T."/>
            <person name="Wing R.A."/>
            <person name="Cregan P."/>
            <person name="Specht J."/>
            <person name="Grimwood J."/>
            <person name="Rokhsar D."/>
            <person name="Stacey G."/>
            <person name="Shoemaker R.C."/>
            <person name="Jackson S.A."/>
        </authorList>
    </citation>
    <scope>NUCLEOTIDE SEQUENCE [LARGE SCALE GENOMIC DNA]</scope>
    <source>
        <strain evidence="3">cv. Williams 82</strain>
        <tissue evidence="2">Callus</tissue>
    </source>
</reference>
<protein>
    <recommendedName>
        <fullName evidence="1">F-box domain-containing protein</fullName>
    </recommendedName>
</protein>
<dbReference type="SUPFAM" id="SSF81383">
    <property type="entry name" value="F-box domain"/>
    <property type="match status" value="1"/>
</dbReference>
<dbReference type="InParanoid" id="K7L833"/>
<name>K7L833_SOYBN</name>
<sequence length="297" mass="34270">YPWSLSNINNLLDDVLGEIFIRLPFRSTNTCKCVCKRWLGLISSHFPTQFVSRQHSLFQTYLTFLSPYQLMLSFFSPDSDMNSLTQKALLPPDMLIRGNVCGCSKGLFLYCIHRYNMGQGYFVYDPLTRECTHIPSFLEADQEKRLCVVGFLSQSLNSTRCFWVVIMNSFILRLNSFKIEVFLLKGKDLETNNCVSCKRICFCSHWMLSFAFRGNLYFMGSIGIFVFNPISLFCKFINYLEGVDAMNTMSFGYLGCFGGTLRIADIGNNDLRVWELILSRTWNLMLEYKCKAKSHIG</sequence>
<dbReference type="PaxDb" id="3847-GLYMA08G23502.1"/>
<dbReference type="STRING" id="3847.K7L833"/>
<reference evidence="2" key="3">
    <citation type="submission" date="2018-07" db="EMBL/GenBank/DDBJ databases">
        <title>WGS assembly of Glycine max.</title>
        <authorList>
            <person name="Schmutz J."/>
            <person name="Cannon S."/>
            <person name="Schlueter J."/>
            <person name="Ma J."/>
            <person name="Mitros T."/>
            <person name="Nelson W."/>
            <person name="Hyten D."/>
            <person name="Song Q."/>
            <person name="Thelen J."/>
            <person name="Cheng J."/>
            <person name="Xu D."/>
            <person name="Hellsten U."/>
            <person name="May G."/>
            <person name="Yu Y."/>
            <person name="Sakurai T."/>
            <person name="Umezawa T."/>
            <person name="Bhattacharyya M."/>
            <person name="Sandhu D."/>
            <person name="Valliyodan B."/>
            <person name="Lindquist E."/>
            <person name="Peto M."/>
            <person name="Grant D."/>
            <person name="Shu S."/>
            <person name="Goodstein D."/>
            <person name="Barry K."/>
            <person name="Futrell-Griggs M."/>
            <person name="Abernathy B."/>
            <person name="Du J."/>
            <person name="Tian Z."/>
            <person name="Zhu L."/>
            <person name="Gill N."/>
            <person name="Joshi T."/>
            <person name="Libault M."/>
            <person name="Sethuraman A."/>
            <person name="Zhang X."/>
            <person name="Shinozaki K."/>
            <person name="Nguyen H."/>
            <person name="Wing R."/>
            <person name="Cregan P."/>
            <person name="Specht J."/>
            <person name="Grimwood J."/>
            <person name="Rokhsar D."/>
            <person name="Stacey G."/>
            <person name="Shoemaker R."/>
            <person name="Jackson S."/>
        </authorList>
    </citation>
    <scope>NUCLEOTIDE SEQUENCE</scope>
    <source>
        <tissue evidence="2">Callus</tissue>
    </source>
</reference>
<feature type="domain" description="F-box" evidence="1">
    <location>
        <begin position="11"/>
        <end position="51"/>
    </location>
</feature>
<dbReference type="GO" id="GO:0031146">
    <property type="term" value="P:SCF-dependent proteasomal ubiquitin-dependent protein catabolic process"/>
    <property type="evidence" value="ECO:0000318"/>
    <property type="project" value="GO_Central"/>
</dbReference>
<dbReference type="InterPro" id="IPR001810">
    <property type="entry name" value="F-box_dom"/>
</dbReference>
<dbReference type="AlphaFoldDB" id="K7L833"/>
<evidence type="ECO:0000313" key="3">
    <source>
        <dbReference type="EnsemblPlants" id="KRH44577"/>
    </source>
</evidence>
<dbReference type="Gene3D" id="1.20.1280.50">
    <property type="match status" value="1"/>
</dbReference>
<dbReference type="OMA" id="TRECTHI"/>
<dbReference type="Pfam" id="PF00646">
    <property type="entry name" value="F-box"/>
    <property type="match status" value="1"/>
</dbReference>
<evidence type="ECO:0000259" key="1">
    <source>
        <dbReference type="SMART" id="SM00256"/>
    </source>
</evidence>
<evidence type="ECO:0000313" key="2">
    <source>
        <dbReference type="EMBL" id="KRH44577.1"/>
    </source>
</evidence>
<dbReference type="GO" id="GO:0004842">
    <property type="term" value="F:ubiquitin-protein transferase activity"/>
    <property type="evidence" value="ECO:0000318"/>
    <property type="project" value="GO_Central"/>
</dbReference>
<dbReference type="PANTHER" id="PTHR31672">
    <property type="entry name" value="BNACNNG10540D PROTEIN"/>
    <property type="match status" value="1"/>
</dbReference>
<evidence type="ECO:0000313" key="4">
    <source>
        <dbReference type="Proteomes" id="UP000008827"/>
    </source>
</evidence>
<organism evidence="3">
    <name type="scientific">Glycine max</name>
    <name type="common">Soybean</name>
    <name type="synonym">Glycine hispida</name>
    <dbReference type="NCBI Taxonomy" id="3847"/>
    <lineage>
        <taxon>Eukaryota</taxon>
        <taxon>Viridiplantae</taxon>
        <taxon>Streptophyta</taxon>
        <taxon>Embryophyta</taxon>
        <taxon>Tracheophyta</taxon>
        <taxon>Spermatophyta</taxon>
        <taxon>Magnoliopsida</taxon>
        <taxon>eudicotyledons</taxon>
        <taxon>Gunneridae</taxon>
        <taxon>Pentapetalae</taxon>
        <taxon>rosids</taxon>
        <taxon>fabids</taxon>
        <taxon>Fabales</taxon>
        <taxon>Fabaceae</taxon>
        <taxon>Papilionoideae</taxon>
        <taxon>50 kb inversion clade</taxon>
        <taxon>NPAAA clade</taxon>
        <taxon>indigoferoid/millettioid clade</taxon>
        <taxon>Phaseoleae</taxon>
        <taxon>Glycine</taxon>
        <taxon>Glycine subgen. Soja</taxon>
    </lineage>
</organism>
<dbReference type="EMBL" id="CM000841">
    <property type="protein sequence ID" value="KRH44577.1"/>
    <property type="molecule type" value="Genomic_DNA"/>
</dbReference>
<dbReference type="HOGENOM" id="CLU_081753_0_0_1"/>
<proteinExistence type="predicted"/>
<dbReference type="InterPro" id="IPR050796">
    <property type="entry name" value="SCF_F-box_component"/>
</dbReference>
<keyword evidence="4" id="KW-1185">Reference proteome</keyword>
<dbReference type="FunCoup" id="K7L833">
    <property type="interactions" value="309"/>
</dbReference>
<accession>K7L833</accession>
<dbReference type="InterPro" id="IPR036047">
    <property type="entry name" value="F-box-like_dom_sf"/>
</dbReference>
<dbReference type="EnsemblPlants" id="KRH44577">
    <property type="protein sequence ID" value="KRH44577"/>
    <property type="gene ID" value="GLYMA_08G219800"/>
</dbReference>
<dbReference type="SMART" id="SM00256">
    <property type="entry name" value="FBOX"/>
    <property type="match status" value="1"/>
</dbReference>
<reference evidence="3" key="2">
    <citation type="submission" date="2018-02" db="UniProtKB">
        <authorList>
            <consortium name="EnsemblPlants"/>
        </authorList>
    </citation>
    <scope>IDENTIFICATION</scope>
    <source>
        <strain evidence="3">Williams 82</strain>
    </source>
</reference>
<dbReference type="Gramene" id="KRH44577">
    <property type="protein sequence ID" value="KRH44577"/>
    <property type="gene ID" value="GLYMA_08G219800"/>
</dbReference>
<dbReference type="Proteomes" id="UP000008827">
    <property type="component" value="Chromosome 8"/>
</dbReference>